<gene>
    <name evidence="1" type="ORF">H9629_07255</name>
</gene>
<name>A0ABR8VWI1_9GAMM</name>
<accession>A0ABR8VWI1</accession>
<keyword evidence="1" id="KW-0378">Hydrolase</keyword>
<dbReference type="Proteomes" id="UP000621930">
    <property type="component" value="Unassembled WGS sequence"/>
</dbReference>
<dbReference type="EMBL" id="JACSPT010000007">
    <property type="protein sequence ID" value="MBD8009138.1"/>
    <property type="molecule type" value="Genomic_DNA"/>
</dbReference>
<dbReference type="Pfam" id="PF06821">
    <property type="entry name" value="Ser_hydrolase"/>
    <property type="match status" value="1"/>
</dbReference>
<reference evidence="1 2" key="1">
    <citation type="submission" date="2020-08" db="EMBL/GenBank/DDBJ databases">
        <title>A Genomic Blueprint of the Chicken Gut Microbiome.</title>
        <authorList>
            <person name="Gilroy R."/>
            <person name="Ravi A."/>
            <person name="Getino M."/>
            <person name="Pursley I."/>
            <person name="Horton D.L."/>
            <person name="Alikhan N.-F."/>
            <person name="Baker D."/>
            <person name="Gharbi K."/>
            <person name="Hall N."/>
            <person name="Watson M."/>
            <person name="Adriaenssens E.M."/>
            <person name="Foster-Nyarko E."/>
            <person name="Jarju S."/>
            <person name="Secka A."/>
            <person name="Antonio M."/>
            <person name="Oren A."/>
            <person name="Chaudhuri R."/>
            <person name="La Ragione R.M."/>
            <person name="Hildebrand F."/>
            <person name="Pallen M.J."/>
        </authorList>
    </citation>
    <scope>NUCLEOTIDE SEQUENCE [LARGE SCALE GENOMIC DNA]</scope>
    <source>
        <strain evidence="1 2">Sa1BUA6</strain>
    </source>
</reference>
<proteinExistence type="predicted"/>
<organism evidence="1 2">
    <name type="scientific">Acinetobacter pecorum</name>
    <dbReference type="NCBI Taxonomy" id="2762215"/>
    <lineage>
        <taxon>Bacteria</taxon>
        <taxon>Pseudomonadati</taxon>
        <taxon>Pseudomonadota</taxon>
        <taxon>Gammaproteobacteria</taxon>
        <taxon>Moraxellales</taxon>
        <taxon>Moraxellaceae</taxon>
        <taxon>Acinetobacter</taxon>
    </lineage>
</organism>
<dbReference type="RefSeq" id="WP_064096217.1">
    <property type="nucleotide sequence ID" value="NZ_JACSPT010000007.1"/>
</dbReference>
<dbReference type="Gene3D" id="3.40.50.1820">
    <property type="entry name" value="alpha/beta hydrolase"/>
    <property type="match status" value="1"/>
</dbReference>
<comment type="caution">
    <text evidence="1">The sequence shown here is derived from an EMBL/GenBank/DDBJ whole genome shotgun (WGS) entry which is preliminary data.</text>
</comment>
<sequence length="201" mass="22766">MTHTLIVPGVGGSEYNHWQTWLQQRLTRCSRVQQKDWNHPVLQKWIIEFVNILQAIPEDVQIVAHSFGCLTSVAALAQHPELNAKVKNLLLVAPANPARFGENGFARDSQTDYSAYFQQLKLQVPTKLLISENDPWLSFEDAHLLAQAWKIKPVNLGAVGHVNVASGFGPFPEIKQYLISENAMPYISKVDDSKYYFKFAF</sequence>
<evidence type="ECO:0000313" key="1">
    <source>
        <dbReference type="EMBL" id="MBD8009138.1"/>
    </source>
</evidence>
<dbReference type="SUPFAM" id="SSF53474">
    <property type="entry name" value="alpha/beta-Hydrolases"/>
    <property type="match status" value="1"/>
</dbReference>
<evidence type="ECO:0000313" key="2">
    <source>
        <dbReference type="Proteomes" id="UP000621930"/>
    </source>
</evidence>
<dbReference type="GO" id="GO:0016787">
    <property type="term" value="F:hydrolase activity"/>
    <property type="evidence" value="ECO:0007669"/>
    <property type="project" value="UniProtKB-KW"/>
</dbReference>
<protein>
    <submittedName>
        <fullName evidence="1">Alpha/beta hydrolase</fullName>
    </submittedName>
</protein>
<dbReference type="InterPro" id="IPR010662">
    <property type="entry name" value="RBBP9/YdeN"/>
</dbReference>
<keyword evidence="2" id="KW-1185">Reference proteome</keyword>
<dbReference type="InterPro" id="IPR029058">
    <property type="entry name" value="AB_hydrolase_fold"/>
</dbReference>